<evidence type="ECO:0000259" key="8">
    <source>
        <dbReference type="PROSITE" id="PS50110"/>
    </source>
</evidence>
<dbReference type="Pfam" id="PF25601">
    <property type="entry name" value="AAA_lid_14"/>
    <property type="match status" value="1"/>
</dbReference>
<reference evidence="9" key="2">
    <citation type="submission" date="2020-09" db="EMBL/GenBank/DDBJ databases">
        <authorList>
            <person name="Sun Q."/>
            <person name="Kim S."/>
        </authorList>
    </citation>
    <scope>NUCLEOTIDE SEQUENCE</scope>
    <source>
        <strain evidence="9">KCTC 32020</strain>
    </source>
</reference>
<dbReference type="PANTHER" id="PTHR32071">
    <property type="entry name" value="TRANSCRIPTIONAL REGULATORY PROTEIN"/>
    <property type="match status" value="1"/>
</dbReference>
<dbReference type="InterPro" id="IPR009057">
    <property type="entry name" value="Homeodomain-like_sf"/>
</dbReference>
<evidence type="ECO:0000256" key="6">
    <source>
        <dbReference type="PROSITE-ProRule" id="PRU00169"/>
    </source>
</evidence>
<dbReference type="GO" id="GO:0000160">
    <property type="term" value="P:phosphorelay signal transduction system"/>
    <property type="evidence" value="ECO:0007669"/>
    <property type="project" value="InterPro"/>
</dbReference>
<dbReference type="GO" id="GO:0043565">
    <property type="term" value="F:sequence-specific DNA binding"/>
    <property type="evidence" value="ECO:0007669"/>
    <property type="project" value="InterPro"/>
</dbReference>
<evidence type="ECO:0000256" key="3">
    <source>
        <dbReference type="ARBA" id="ARBA00023015"/>
    </source>
</evidence>
<dbReference type="EMBL" id="BNCF01000020">
    <property type="protein sequence ID" value="GHE43500.1"/>
    <property type="molecule type" value="Genomic_DNA"/>
</dbReference>
<dbReference type="AlphaFoldDB" id="A0A918ZAE0"/>
<dbReference type="InterPro" id="IPR002078">
    <property type="entry name" value="Sigma_54_int"/>
</dbReference>
<keyword evidence="3" id="KW-0805">Transcription regulation</keyword>
<dbReference type="GO" id="GO:0006355">
    <property type="term" value="P:regulation of DNA-templated transcription"/>
    <property type="evidence" value="ECO:0007669"/>
    <property type="project" value="InterPro"/>
</dbReference>
<feature type="domain" description="Response regulatory" evidence="8">
    <location>
        <begin position="14"/>
        <end position="127"/>
    </location>
</feature>
<dbReference type="InterPro" id="IPR025662">
    <property type="entry name" value="Sigma_54_int_dom_ATP-bd_1"/>
</dbReference>
<dbReference type="InterPro" id="IPR027417">
    <property type="entry name" value="P-loop_NTPase"/>
</dbReference>
<dbReference type="InterPro" id="IPR001789">
    <property type="entry name" value="Sig_transdc_resp-reg_receiver"/>
</dbReference>
<dbReference type="Pfam" id="PF00158">
    <property type="entry name" value="Sigma54_activat"/>
    <property type="match status" value="1"/>
</dbReference>
<feature type="domain" description="Sigma-54 factor interaction" evidence="7">
    <location>
        <begin position="140"/>
        <end position="367"/>
    </location>
</feature>
<dbReference type="PANTHER" id="PTHR32071:SF117">
    <property type="entry name" value="PTS-DEPENDENT DIHYDROXYACETONE KINASE OPERON REGULATORY PROTEIN-RELATED"/>
    <property type="match status" value="1"/>
</dbReference>
<dbReference type="SUPFAM" id="SSF52540">
    <property type="entry name" value="P-loop containing nucleoside triphosphate hydrolases"/>
    <property type="match status" value="1"/>
</dbReference>
<proteinExistence type="predicted"/>
<dbReference type="SUPFAM" id="SSF52172">
    <property type="entry name" value="CheY-like"/>
    <property type="match status" value="1"/>
</dbReference>
<dbReference type="PROSITE" id="PS00675">
    <property type="entry name" value="SIGMA54_INTERACT_1"/>
    <property type="match status" value="1"/>
</dbReference>
<evidence type="ECO:0000256" key="4">
    <source>
        <dbReference type="ARBA" id="ARBA00023125"/>
    </source>
</evidence>
<dbReference type="InterPro" id="IPR058031">
    <property type="entry name" value="AAA_lid_NorR"/>
</dbReference>
<keyword evidence="10" id="KW-1185">Reference proteome</keyword>
<dbReference type="GO" id="GO:0005524">
    <property type="term" value="F:ATP binding"/>
    <property type="evidence" value="ECO:0007669"/>
    <property type="project" value="UniProtKB-KW"/>
</dbReference>
<dbReference type="Gene3D" id="1.10.8.60">
    <property type="match status" value="1"/>
</dbReference>
<reference evidence="9" key="1">
    <citation type="journal article" date="2014" name="Int. J. Syst. Evol. Microbiol.">
        <title>Complete genome sequence of Corynebacterium casei LMG S-19264T (=DSM 44701T), isolated from a smear-ripened cheese.</title>
        <authorList>
            <consortium name="US DOE Joint Genome Institute (JGI-PGF)"/>
            <person name="Walter F."/>
            <person name="Albersmeier A."/>
            <person name="Kalinowski J."/>
            <person name="Ruckert C."/>
        </authorList>
    </citation>
    <scope>NUCLEOTIDE SEQUENCE</scope>
    <source>
        <strain evidence="9">KCTC 32020</strain>
    </source>
</reference>
<feature type="modified residue" description="4-aspartylphosphate" evidence="6">
    <location>
        <position position="63"/>
    </location>
</feature>
<dbReference type="InterPro" id="IPR003593">
    <property type="entry name" value="AAA+_ATPase"/>
</dbReference>
<dbReference type="PROSITE" id="PS50045">
    <property type="entry name" value="SIGMA54_INTERACT_4"/>
    <property type="match status" value="1"/>
</dbReference>
<dbReference type="Proteomes" id="UP000636453">
    <property type="component" value="Unassembled WGS sequence"/>
</dbReference>
<name>A0A918ZAE0_9GAMM</name>
<organism evidence="9 10">
    <name type="scientific">Vulcaniibacterium thermophilum</name>
    <dbReference type="NCBI Taxonomy" id="1169913"/>
    <lineage>
        <taxon>Bacteria</taxon>
        <taxon>Pseudomonadati</taxon>
        <taxon>Pseudomonadota</taxon>
        <taxon>Gammaproteobacteria</taxon>
        <taxon>Lysobacterales</taxon>
        <taxon>Lysobacteraceae</taxon>
        <taxon>Vulcaniibacterium</taxon>
    </lineage>
</organism>
<keyword evidence="6" id="KW-0597">Phosphoprotein</keyword>
<dbReference type="Pfam" id="PF02954">
    <property type="entry name" value="HTH_8"/>
    <property type="match status" value="1"/>
</dbReference>
<dbReference type="SMART" id="SM00382">
    <property type="entry name" value="AAA"/>
    <property type="match status" value="1"/>
</dbReference>
<dbReference type="CDD" id="cd00156">
    <property type="entry name" value="REC"/>
    <property type="match status" value="1"/>
</dbReference>
<evidence type="ECO:0000313" key="9">
    <source>
        <dbReference type="EMBL" id="GHE43500.1"/>
    </source>
</evidence>
<dbReference type="InterPro" id="IPR011006">
    <property type="entry name" value="CheY-like_superfamily"/>
</dbReference>
<keyword evidence="2" id="KW-0067">ATP-binding</keyword>
<dbReference type="InterPro" id="IPR002197">
    <property type="entry name" value="HTH_Fis"/>
</dbReference>
<evidence type="ECO:0000256" key="5">
    <source>
        <dbReference type="ARBA" id="ARBA00023163"/>
    </source>
</evidence>
<sequence length="453" mass="49807">MDLTPPPMRESQPTLLIVDDDREFANSAADYARARGFIPYQAHSLAQSRQYAHLPSLDLLLLDLTLPDGSGFDLLQELDLPEHGRVAIVTGQPSVESAARAVSLPVADYLIKPLKPEQFDSLLDTAAARARPARADCAGMVGECVAMRRVIRDIGRVARSTATVLIVGESGTGKELVARALHEQSGRRGPFVAVNCGAIAPDLLASHLFGHERGAFTGASNRHIGYFEQANHGTLFLDEITEMPAQLQTYLLRVLETNVITRVGGTEAIATDVRVVAATNRDPLRAVEDGTLREDLFYRLADFTLELPPLRARGHDILLLARLFLDRLNQHYNTRKRFAAGTERVLLQHTWPGNVRELRSAVQRAYLTCDGDEIAVQPGYRKLAPVHHDATTITFHVGMTYAEVEREMLLKTLEHFGNDRTRTAEALGVSVRTIHNQLARLRANGAGNGSAAR</sequence>
<dbReference type="CDD" id="cd00009">
    <property type="entry name" value="AAA"/>
    <property type="match status" value="1"/>
</dbReference>
<accession>A0A918ZAE0</accession>
<protein>
    <submittedName>
        <fullName evidence="9">Sigma-54-dependent Fis family transcriptional regulator</fullName>
    </submittedName>
</protein>
<evidence type="ECO:0000313" key="10">
    <source>
        <dbReference type="Proteomes" id="UP000636453"/>
    </source>
</evidence>
<keyword evidence="4" id="KW-0238">DNA-binding</keyword>
<gene>
    <name evidence="9" type="primary">zraR</name>
    <name evidence="9" type="ORF">GCM10007167_26580</name>
</gene>
<dbReference type="Pfam" id="PF00072">
    <property type="entry name" value="Response_reg"/>
    <property type="match status" value="1"/>
</dbReference>
<dbReference type="Gene3D" id="3.40.50.300">
    <property type="entry name" value="P-loop containing nucleotide triphosphate hydrolases"/>
    <property type="match status" value="1"/>
</dbReference>
<dbReference type="PROSITE" id="PS50110">
    <property type="entry name" value="RESPONSE_REGULATORY"/>
    <property type="match status" value="1"/>
</dbReference>
<keyword evidence="1" id="KW-0547">Nucleotide-binding</keyword>
<dbReference type="SMART" id="SM00448">
    <property type="entry name" value="REC"/>
    <property type="match status" value="1"/>
</dbReference>
<dbReference type="RefSeq" id="WP_186761046.1">
    <property type="nucleotide sequence ID" value="NZ_BNCF01000020.1"/>
</dbReference>
<evidence type="ECO:0000256" key="1">
    <source>
        <dbReference type="ARBA" id="ARBA00022741"/>
    </source>
</evidence>
<keyword evidence="5" id="KW-0804">Transcription</keyword>
<dbReference type="Gene3D" id="3.40.50.2300">
    <property type="match status" value="1"/>
</dbReference>
<dbReference type="Gene3D" id="1.10.10.60">
    <property type="entry name" value="Homeodomain-like"/>
    <property type="match status" value="1"/>
</dbReference>
<dbReference type="FunFam" id="3.40.50.300:FF:000006">
    <property type="entry name" value="DNA-binding transcriptional regulator NtrC"/>
    <property type="match status" value="1"/>
</dbReference>
<dbReference type="SUPFAM" id="SSF46689">
    <property type="entry name" value="Homeodomain-like"/>
    <property type="match status" value="1"/>
</dbReference>
<evidence type="ECO:0000259" key="7">
    <source>
        <dbReference type="PROSITE" id="PS50045"/>
    </source>
</evidence>
<evidence type="ECO:0000256" key="2">
    <source>
        <dbReference type="ARBA" id="ARBA00022840"/>
    </source>
</evidence>
<comment type="caution">
    <text evidence="9">The sequence shown here is derived from an EMBL/GenBank/DDBJ whole genome shotgun (WGS) entry which is preliminary data.</text>
</comment>